<keyword evidence="2" id="KW-0472">Membrane</keyword>
<name>C4P4K3_ENTFL</name>
<reference evidence="3" key="2">
    <citation type="submission" date="2009-03" db="EMBL/GenBank/DDBJ databases">
        <title>Acquired DNA containing D-alanine,D-serine operons in vancomycin resistant Enterococcus faecalis.</title>
        <authorList>
            <person name="Boyd D.A."/>
            <person name="Mulvey M.R."/>
        </authorList>
    </citation>
    <scope>NUCLEOTIDE SEQUENCE</scope>
    <source>
        <strain evidence="3">N00-0410</strain>
    </source>
</reference>
<proteinExistence type="predicted"/>
<dbReference type="RefSeq" id="WP_274844616.1">
    <property type="nucleotide sequence ID" value="NZ_JANEVZ010000001.1"/>
</dbReference>
<organism evidence="3">
    <name type="scientific">Enterococcus faecalis</name>
    <name type="common">Streptococcus faecalis</name>
    <dbReference type="NCBI Taxonomy" id="1351"/>
    <lineage>
        <taxon>Bacteria</taxon>
        <taxon>Bacillati</taxon>
        <taxon>Bacillota</taxon>
        <taxon>Bacilli</taxon>
        <taxon>Lactobacillales</taxon>
        <taxon>Enterococcaceae</taxon>
        <taxon>Enterococcus</taxon>
    </lineage>
</organism>
<feature type="transmembrane region" description="Helical" evidence="2">
    <location>
        <begin position="12"/>
        <end position="31"/>
    </location>
</feature>
<keyword evidence="2" id="KW-1133">Transmembrane helix</keyword>
<dbReference type="EMBL" id="FJ872411">
    <property type="protein sequence ID" value="ACQ89886.1"/>
    <property type="molecule type" value="Genomic_DNA"/>
</dbReference>
<sequence>MKKIHQTKYIHILLIIVLFIPILSDSIFVLAEDNRVVETENTDSSTRLESENDSTQEQSIMKETDISETSISNNEAYEESEPSEVKTTGVELFHDFSPPSTPGGGYPLIGEGNSDDELKKWYIKYGLSRVFSLKNVQLDGSLGESVGDTTNIIIPDNTEMYVNVMMPYQAPYKQWESWYGYMKMKNVRVSSQDDAIKVETVRDGNNYKLVVTRLKEDTKTSYNISVTYSGEYPHYVSQYGQIPGRPASWTNWVDGGTFNLDSNTLDISLKATPVSETLRGTAIAQSADLTKSKGYLRDKKLVENVKFGSKELKEGEYNVEVVEEPDYLTIGDKTAKVKVSYNNEELLIDVPVKVEWGNSIYLKNENGESILSLSVQRNHANPTLFARRGIADGIGVISNESGKYLGIELYRPSWGNYSQIKTVDFNGDESKETAYTKFSNTKVDNLEILKIYHKKIRSNSDSIKIYTESEESIPNQNKYMINDDLYLLIKSKGFEVLNFNQFQAKEATVKKGVDKSYLDSHISDFIDMRGLEQENISLEFKEYPDTKTGGTKKGIITAKQKINSSSIKKDYEVNFEVIEEEINVETRIPEFGVGIDSSDLVEKDFITKVSQGDKEILSTDYNLVFVDKPDSDELLSLGEYDAKIKVTLKESGESKEIPVSLKVNWGDTIAVKNNSLTSLNASVSLLHNNGKPFIKANKGNGLDSKISVTSRPSFRIKRDSVDNTIVDAGYNTVNQMSINLMHYFNSIFSKHADDLQYGDVMEVYVTTFNGSNNWNGKNTFVSRNNSLTLETVGYPFAYYELTKNGYRLLNLNQLKVKHDNEIFIGTSKEELNKNIQNFIEIPENISNKEELRVEFSKVDTSIAGSKEGTIDVYQKLTSGKEFKVSYNVNYSVIDDGIEGESTVSDVLVGSKLTDDELYKLVKNVKIGGQAVDTSKYKVLLENGIDTNYLGEKEVNLRLENLETGKKSEIISSKVNVVMGNTLEFLGFARQSVMGLTLSKNLDGTSKEIYSNWLRRDWKITTVHSRGGTYIETKLMKLNSDISTIKNLSVKYTSQIDGKDNIAEAYKKFEVQKYNYGDILYTYHREGTYGGGVLLNRYDEGVKVDRWSGDSGYFELTDEGFEPIFIDKLSTKRVVADRGSSISDLEKRISEFIDKKNRKNIEVISFSENGYPNLEQEGIQKVKLIVREKLKSGKELEQEYEAELQVNPIVNESFKIDEDNTKIAPDKTTPFEFGTEFQPDPPTFITSENILYKYVGYRLDNGDVIQDKPNKTRDSINLEYVYKKADKYINVTVPTELVFGTFNDDDKISSKEYQIKNNSSEIATKITLESFMKVDSDIKLLGEDEGATNEESARLNLLVDGEPIIKGLNELVSNRDIKSLAPKQTALLGIDGIYYGDKSNKHIVEYKTKLKFKAIEDSQK</sequence>
<evidence type="ECO:0000256" key="1">
    <source>
        <dbReference type="SAM" id="MobiDB-lite"/>
    </source>
</evidence>
<feature type="compositionally biased region" description="Polar residues" evidence="1">
    <location>
        <begin position="66"/>
        <end position="75"/>
    </location>
</feature>
<feature type="region of interest" description="Disordered" evidence="1">
    <location>
        <begin position="39"/>
        <end position="84"/>
    </location>
</feature>
<keyword evidence="2" id="KW-0812">Transmembrane</keyword>
<feature type="compositionally biased region" description="Polar residues" evidence="1">
    <location>
        <begin position="42"/>
        <end position="59"/>
    </location>
</feature>
<protein>
    <submittedName>
        <fullName evidence="3">VE26</fullName>
    </submittedName>
</protein>
<evidence type="ECO:0000256" key="2">
    <source>
        <dbReference type="SAM" id="Phobius"/>
    </source>
</evidence>
<evidence type="ECO:0000313" key="3">
    <source>
        <dbReference type="EMBL" id="ACQ89886.1"/>
    </source>
</evidence>
<accession>C4P4K3</accession>
<reference evidence="3" key="1">
    <citation type="journal article" date="2002" name="Antimicrob. Agents Chemother.">
        <title>Molecular characterization of the vanE gene cluster in vancomycin-resistant Enterococcus faecalis N00-410 isolated in Canada.</title>
        <authorList>
            <person name="Boyd D.A."/>
            <person name="Cabral T."/>
            <person name="Van Caeseele P."/>
            <person name="Wylie J."/>
            <person name="Mulvey M.R."/>
        </authorList>
    </citation>
    <scope>NUCLEOTIDE SEQUENCE</scope>
    <source>
        <strain evidence="3">N00-0410</strain>
    </source>
</reference>